<evidence type="ECO:0000313" key="2">
    <source>
        <dbReference type="EMBL" id="MFC0557468.1"/>
    </source>
</evidence>
<keyword evidence="3" id="KW-1185">Reference proteome</keyword>
<feature type="transmembrane region" description="Helical" evidence="1">
    <location>
        <begin position="48"/>
        <end position="72"/>
    </location>
</feature>
<proteinExistence type="predicted"/>
<keyword evidence="1" id="KW-0812">Transmembrane</keyword>
<gene>
    <name evidence="2" type="ORF">ACFFH4_00175</name>
</gene>
<protein>
    <submittedName>
        <fullName evidence="2">Uncharacterized protein</fullName>
    </submittedName>
</protein>
<comment type="caution">
    <text evidence="2">The sequence shown here is derived from an EMBL/GenBank/DDBJ whole genome shotgun (WGS) entry which is preliminary data.</text>
</comment>
<dbReference type="RefSeq" id="WP_273845941.1">
    <property type="nucleotide sequence ID" value="NZ_JAQQWT010000015.1"/>
</dbReference>
<dbReference type="EMBL" id="JBHLTR010000001">
    <property type="protein sequence ID" value="MFC0557468.1"/>
    <property type="molecule type" value="Genomic_DNA"/>
</dbReference>
<reference evidence="2 3" key="1">
    <citation type="submission" date="2024-09" db="EMBL/GenBank/DDBJ databases">
        <authorList>
            <person name="Sun Q."/>
            <person name="Mori K."/>
        </authorList>
    </citation>
    <scope>NUCLEOTIDE SEQUENCE [LARGE SCALE GENOMIC DNA]</scope>
    <source>
        <strain evidence="2 3">NCAIM B.02301</strain>
    </source>
</reference>
<organism evidence="2 3">
    <name type="scientific">Halalkalibacter alkalisediminis</name>
    <dbReference type="NCBI Taxonomy" id="935616"/>
    <lineage>
        <taxon>Bacteria</taxon>
        <taxon>Bacillati</taxon>
        <taxon>Bacillota</taxon>
        <taxon>Bacilli</taxon>
        <taxon>Bacillales</taxon>
        <taxon>Bacillaceae</taxon>
        <taxon>Halalkalibacter</taxon>
    </lineage>
</organism>
<accession>A0ABV6NBC2</accession>
<dbReference type="Proteomes" id="UP001589833">
    <property type="component" value="Unassembled WGS sequence"/>
</dbReference>
<keyword evidence="1" id="KW-1133">Transmembrane helix</keyword>
<keyword evidence="1" id="KW-0472">Membrane</keyword>
<sequence length="213" mass="25061">MQLTLGILILLFILSFLSLKEVFSKNNQNGIEVESPVFYLLTSFVMTFVPVLINPVGVDLILIIFLIFIAVITGWRYYRLPKITLYQTDWLFAVSTVRRVLDHLGYDYEKEVKQKDISESHVYIFQLENKKGARIEIEWEQDEEDNAKKRDIMIRFKSLNKIDNAVYLHGQVLEAFRLRREGQRSSKQTFMKRMKSVFAIVVPIAYLLFIILK</sequence>
<evidence type="ECO:0000256" key="1">
    <source>
        <dbReference type="SAM" id="Phobius"/>
    </source>
</evidence>
<evidence type="ECO:0000313" key="3">
    <source>
        <dbReference type="Proteomes" id="UP001589833"/>
    </source>
</evidence>
<name>A0ABV6NBC2_9BACI</name>
<feature type="transmembrane region" description="Helical" evidence="1">
    <location>
        <begin position="194"/>
        <end position="212"/>
    </location>
</feature>